<keyword evidence="3" id="KW-1185">Reference proteome</keyword>
<proteinExistence type="predicted"/>
<evidence type="ECO:0000313" key="3">
    <source>
        <dbReference type="Proteomes" id="UP001276150"/>
    </source>
</evidence>
<evidence type="ECO:0000313" key="2">
    <source>
        <dbReference type="EMBL" id="MDV6373929.1"/>
    </source>
</evidence>
<evidence type="ECO:0000256" key="1">
    <source>
        <dbReference type="SAM" id="Phobius"/>
    </source>
</evidence>
<dbReference type="EMBL" id="JAPMIV010000005">
    <property type="protein sequence ID" value="MDV6373929.1"/>
    <property type="molecule type" value="Genomic_DNA"/>
</dbReference>
<gene>
    <name evidence="2" type="ORF">ORD21_04870</name>
</gene>
<dbReference type="RefSeq" id="WP_317639245.1">
    <property type="nucleotide sequence ID" value="NZ_JAPMIV010000005.1"/>
</dbReference>
<keyword evidence="1" id="KW-0472">Membrane</keyword>
<keyword evidence="1" id="KW-0812">Transmembrane</keyword>
<name>A0ABU4DNB2_9DEIO</name>
<organism evidence="2 3">
    <name type="scientific">Deinococcus arenicola</name>
    <dbReference type="NCBI Taxonomy" id="2994950"/>
    <lineage>
        <taxon>Bacteria</taxon>
        <taxon>Thermotogati</taxon>
        <taxon>Deinococcota</taxon>
        <taxon>Deinococci</taxon>
        <taxon>Deinococcales</taxon>
        <taxon>Deinococcaceae</taxon>
        <taxon>Deinococcus</taxon>
    </lineage>
</organism>
<sequence>MQPSPTPTPNWLARISAWPGVLTLLSVLAVVLGAPVRPPEVGPRLSASNVAPALPEVRTAPQPGPSVVVLTPPPAAEPFRLARKQAGTQITRWHWQQPAPLSDLNVLGRRQTDGG</sequence>
<protein>
    <submittedName>
        <fullName evidence="2">Uncharacterized protein</fullName>
    </submittedName>
</protein>
<dbReference type="Proteomes" id="UP001276150">
    <property type="component" value="Unassembled WGS sequence"/>
</dbReference>
<keyword evidence="1" id="KW-1133">Transmembrane helix</keyword>
<reference evidence="2 3" key="1">
    <citation type="submission" date="2022-11" db="EMBL/GenBank/DDBJ databases">
        <title>Deinococcus ZS9-10, Low Temperature and Draught-tolerating, UV-resistant Bacteria from Continental Antarctica.</title>
        <authorList>
            <person name="Cheng L."/>
        </authorList>
    </citation>
    <scope>NUCLEOTIDE SEQUENCE [LARGE SCALE GENOMIC DNA]</scope>
    <source>
        <strain evidence="2 3">ZS9-10</strain>
    </source>
</reference>
<feature type="transmembrane region" description="Helical" evidence="1">
    <location>
        <begin position="15"/>
        <end position="36"/>
    </location>
</feature>
<accession>A0ABU4DNB2</accession>
<comment type="caution">
    <text evidence="2">The sequence shown here is derived from an EMBL/GenBank/DDBJ whole genome shotgun (WGS) entry which is preliminary data.</text>
</comment>